<reference evidence="1 2" key="1">
    <citation type="submission" date="2023-04" db="EMBL/GenBank/DDBJ databases">
        <title>Luteimonas endophyticus RD2P54.</title>
        <authorList>
            <person name="Sun J.-Q."/>
        </authorList>
    </citation>
    <scope>NUCLEOTIDE SEQUENCE [LARGE SCALE GENOMIC DNA]</scope>
    <source>
        <strain evidence="1 2">RD2P54</strain>
    </source>
</reference>
<sequence length="169" mass="18014">MRQGLRSAVVLAATLGCGGCALWPGGSDPPAAATNQAPAPLRCASRDNRRYYCQADTSQGVRLVRQLSPAECIQGSSWGYDGHGVWVAGGCRGEFVVGAAARAPAGSAPTLVRCESAGNRHRRCNAVVESEVRLLRQLSRTRCVQRQNWGWDRGGVWVDGGCGAEFEVR</sequence>
<dbReference type="PROSITE" id="PS51257">
    <property type="entry name" value="PROKAR_LIPOPROTEIN"/>
    <property type="match status" value="1"/>
</dbReference>
<evidence type="ECO:0000313" key="2">
    <source>
        <dbReference type="Proteomes" id="UP001156940"/>
    </source>
</evidence>
<protein>
    <submittedName>
        <fullName evidence="1">DUF3011 domain-containing protein</fullName>
    </submittedName>
</protein>
<dbReference type="Proteomes" id="UP001156940">
    <property type="component" value="Unassembled WGS sequence"/>
</dbReference>
<organism evidence="1 2">
    <name type="scientific">Luteimonas endophytica</name>
    <dbReference type="NCBI Taxonomy" id="3042023"/>
    <lineage>
        <taxon>Bacteria</taxon>
        <taxon>Pseudomonadati</taxon>
        <taxon>Pseudomonadota</taxon>
        <taxon>Gammaproteobacteria</taxon>
        <taxon>Lysobacterales</taxon>
        <taxon>Lysobacteraceae</taxon>
        <taxon>Luteimonas</taxon>
    </lineage>
</organism>
<evidence type="ECO:0000313" key="1">
    <source>
        <dbReference type="EMBL" id="MDH5823221.1"/>
    </source>
</evidence>
<dbReference type="EMBL" id="JARXRM010000030">
    <property type="protein sequence ID" value="MDH5823221.1"/>
    <property type="molecule type" value="Genomic_DNA"/>
</dbReference>
<gene>
    <name evidence="1" type="ORF">QFW77_09505</name>
</gene>
<dbReference type="RefSeq" id="WP_280574361.1">
    <property type="nucleotide sequence ID" value="NZ_JARXRM010000030.1"/>
</dbReference>
<accession>A0ABT6J8S3</accession>
<proteinExistence type="predicted"/>
<dbReference type="InterPro" id="IPR021381">
    <property type="entry name" value="DUF3011"/>
</dbReference>
<keyword evidence="2" id="KW-1185">Reference proteome</keyword>
<comment type="caution">
    <text evidence="1">The sequence shown here is derived from an EMBL/GenBank/DDBJ whole genome shotgun (WGS) entry which is preliminary data.</text>
</comment>
<name>A0ABT6J8S3_9GAMM</name>
<dbReference type="Pfam" id="PF11218">
    <property type="entry name" value="DUF3011"/>
    <property type="match status" value="1"/>
</dbReference>